<feature type="transmembrane region" description="Helical" evidence="12">
    <location>
        <begin position="20"/>
        <end position="41"/>
    </location>
</feature>
<accession>A0A2W5CTD6</accession>
<keyword evidence="4 12" id="KW-1003">Cell membrane</keyword>
<feature type="transmembrane region" description="Helical" evidence="12">
    <location>
        <begin position="127"/>
        <end position="150"/>
    </location>
</feature>
<evidence type="ECO:0000256" key="5">
    <source>
        <dbReference type="ARBA" id="ARBA00022617"/>
    </source>
</evidence>
<dbReference type="KEGG" id="cgrn:4412665_00570"/>
<proteinExistence type="inferred from homology"/>
<gene>
    <name evidence="13" type="primary">cydA</name>
    <name evidence="13" type="ORF">SAMEA4412665_00570</name>
</gene>
<evidence type="ECO:0000256" key="11">
    <source>
        <dbReference type="ARBA" id="ARBA00023136"/>
    </source>
</evidence>
<dbReference type="GO" id="GO:0046872">
    <property type="term" value="F:metal ion binding"/>
    <property type="evidence" value="ECO:0007669"/>
    <property type="project" value="UniProtKB-UniRule"/>
</dbReference>
<evidence type="ECO:0000256" key="8">
    <source>
        <dbReference type="ARBA" id="ARBA00022982"/>
    </source>
</evidence>
<comment type="subcellular location">
    <subcellularLocation>
        <location evidence="1">Cell membrane</location>
        <topology evidence="1">Multi-pass membrane protein</topology>
    </subcellularLocation>
</comment>
<keyword evidence="9 12" id="KW-1133">Transmembrane helix</keyword>
<evidence type="ECO:0000256" key="9">
    <source>
        <dbReference type="ARBA" id="ARBA00022989"/>
    </source>
</evidence>
<dbReference type="GO" id="GO:0019646">
    <property type="term" value="P:aerobic electron transport chain"/>
    <property type="evidence" value="ECO:0007669"/>
    <property type="project" value="InterPro"/>
</dbReference>
<evidence type="ECO:0000256" key="7">
    <source>
        <dbReference type="ARBA" id="ARBA00022723"/>
    </source>
</evidence>
<feature type="transmembrane region" description="Helical" evidence="12">
    <location>
        <begin position="183"/>
        <end position="206"/>
    </location>
</feature>
<keyword evidence="7 12" id="KW-0479">Metal-binding</keyword>
<dbReference type="EC" id="1.10.3.-" evidence="13"/>
<evidence type="ECO:0000256" key="12">
    <source>
        <dbReference type="PIRNR" id="PIRNR006446"/>
    </source>
</evidence>
<keyword evidence="5 12" id="KW-0349">Heme</keyword>
<keyword evidence="8 12" id="KW-0249">Electron transport</keyword>
<dbReference type="EMBL" id="LT906441">
    <property type="protein sequence ID" value="SNV31229.1"/>
    <property type="molecule type" value="Genomic_DNA"/>
</dbReference>
<dbReference type="eggNOG" id="COG1271">
    <property type="taxonomic scope" value="Bacteria"/>
</dbReference>
<dbReference type="PANTHER" id="PTHR30365">
    <property type="entry name" value="CYTOCHROME D UBIQUINOL OXIDASE"/>
    <property type="match status" value="1"/>
</dbReference>
<comment type="similarity">
    <text evidence="2 12">Belongs to the cytochrome ubiquinol oxidase subunit 1 family.</text>
</comment>
<dbReference type="InterPro" id="IPR002585">
    <property type="entry name" value="Cyt-d_ubiquinol_oxidase_su_1"/>
</dbReference>
<dbReference type="AlphaFoldDB" id="A0A239WAJ8"/>
<evidence type="ECO:0000256" key="1">
    <source>
        <dbReference type="ARBA" id="ARBA00004651"/>
    </source>
</evidence>
<feature type="transmembrane region" description="Helical" evidence="12">
    <location>
        <begin position="402"/>
        <end position="425"/>
    </location>
</feature>
<evidence type="ECO:0000313" key="13">
    <source>
        <dbReference type="EMBL" id="SNV31229.1"/>
    </source>
</evidence>
<keyword evidence="10 12" id="KW-0408">Iron</keyword>
<dbReference type="GO" id="GO:0009055">
    <property type="term" value="F:electron transfer activity"/>
    <property type="evidence" value="ECO:0007669"/>
    <property type="project" value="UniProtKB-UniRule"/>
</dbReference>
<organism evidence="13 14">
    <name type="scientific">Cutibacterium granulosum</name>
    <dbReference type="NCBI Taxonomy" id="33011"/>
    <lineage>
        <taxon>Bacteria</taxon>
        <taxon>Bacillati</taxon>
        <taxon>Actinomycetota</taxon>
        <taxon>Actinomycetes</taxon>
        <taxon>Propionibacteriales</taxon>
        <taxon>Propionibacteriaceae</taxon>
        <taxon>Cutibacterium</taxon>
    </lineage>
</organism>
<keyword evidence="13" id="KW-0560">Oxidoreductase</keyword>
<dbReference type="GO" id="GO:0070069">
    <property type="term" value="C:cytochrome complex"/>
    <property type="evidence" value="ECO:0007669"/>
    <property type="project" value="UniProtKB-UniRule"/>
</dbReference>
<evidence type="ECO:0000256" key="10">
    <source>
        <dbReference type="ARBA" id="ARBA00023004"/>
    </source>
</evidence>
<sequence>MDQTTIARWQFGITTVYHFFFVPITIALSMLVAVMQTAWYKTDRDRYLRLTKFFGKLFLINFALGVVTGIVQEFQFGMNWSEYSRFVGDIFGAPLALEALLAFFMESTFIGLWIFGWDRLSKGVHLATIYLTAIGTMVSAVFILAANSWMQNPVGATFNPQTGRAELTDFGAVLGNPVFLTTFLHTIAASYMVGGALIAGISFWHLSKVARGRHTSEISDASEVEDVSTWRWATKFGAWVLIAAAAITAVSGDIQGKEMTKLQPMKMAAAEAAWESTSDFSVITFDTGDGTEEIGGIKIPGMLGFLANNEWGSQIQGVNDLKKHDVNAYTYTHNDGSQTELQASYASVLREKVDANNIDLAPSIGLSYWSFRLMIGLGMAGALIGLIMLIELRGGRNPRQTGWHNFWTFVTPFLPLIGISFGWIFTEMGRQPWIVTGVLPTASAVSPGVSAGSVLFSTIAYTVVYGALAVVELFLFLKTMRAGLPDVSTTDNAADGDAPLSFAY</sequence>
<keyword evidence="3 12" id="KW-0813">Transport</keyword>
<dbReference type="Proteomes" id="UP000215332">
    <property type="component" value="Chromosome 1"/>
</dbReference>
<dbReference type="PANTHER" id="PTHR30365:SF15">
    <property type="entry name" value="CYTOCHROME BD UBIQUINOL OXIDASE SUBUNIT 1"/>
    <property type="match status" value="1"/>
</dbReference>
<dbReference type="GeneID" id="85153151"/>
<evidence type="ECO:0000256" key="2">
    <source>
        <dbReference type="ARBA" id="ARBA00009819"/>
    </source>
</evidence>
<protein>
    <submittedName>
        <fullName evidence="13">Cytochrome d ubiquinol oxidase subunit 1</fullName>
        <ecNumber evidence="13">1.10.3.-</ecNumber>
    </submittedName>
</protein>
<dbReference type="GO" id="GO:0020037">
    <property type="term" value="F:heme binding"/>
    <property type="evidence" value="ECO:0007669"/>
    <property type="project" value="TreeGrafter"/>
</dbReference>
<keyword evidence="11 12" id="KW-0472">Membrane</keyword>
<feature type="transmembrane region" description="Helical" evidence="12">
    <location>
        <begin position="53"/>
        <end position="71"/>
    </location>
</feature>
<evidence type="ECO:0000256" key="6">
    <source>
        <dbReference type="ARBA" id="ARBA00022692"/>
    </source>
</evidence>
<dbReference type="RefSeq" id="WP_021105914.1">
    <property type="nucleotide sequence ID" value="NZ_AP026710.1"/>
</dbReference>
<reference evidence="13 14" key="1">
    <citation type="submission" date="2017-06" db="EMBL/GenBank/DDBJ databases">
        <authorList>
            <consortium name="Pathogen Informatics"/>
        </authorList>
    </citation>
    <scope>NUCLEOTIDE SEQUENCE [LARGE SCALE GENOMIC DNA]</scope>
    <source>
        <strain evidence="13 14">NCTC11865</strain>
    </source>
</reference>
<dbReference type="Pfam" id="PF01654">
    <property type="entry name" value="Cyt_bd_oxida_I"/>
    <property type="match status" value="1"/>
</dbReference>
<name>A0A239WAJ8_9ACTN</name>
<feature type="transmembrane region" description="Helical" evidence="12">
    <location>
        <begin position="369"/>
        <end position="390"/>
    </location>
</feature>
<dbReference type="PIRSF" id="PIRSF006446">
    <property type="entry name" value="Cyt_quinol_oxidase_1"/>
    <property type="match status" value="1"/>
</dbReference>
<feature type="transmembrane region" description="Helical" evidence="12">
    <location>
        <begin position="236"/>
        <end position="254"/>
    </location>
</feature>
<feature type="transmembrane region" description="Helical" evidence="12">
    <location>
        <begin position="454"/>
        <end position="477"/>
    </location>
</feature>
<dbReference type="GO" id="GO:0005886">
    <property type="term" value="C:plasma membrane"/>
    <property type="evidence" value="ECO:0007669"/>
    <property type="project" value="UniProtKB-SubCell"/>
</dbReference>
<evidence type="ECO:0000256" key="4">
    <source>
        <dbReference type="ARBA" id="ARBA00022475"/>
    </source>
</evidence>
<keyword evidence="6 12" id="KW-0812">Transmembrane</keyword>
<evidence type="ECO:0000256" key="3">
    <source>
        <dbReference type="ARBA" id="ARBA00022448"/>
    </source>
</evidence>
<dbReference type="GO" id="GO:0016682">
    <property type="term" value="F:oxidoreductase activity, acting on diphenols and related substances as donors, oxygen as acceptor"/>
    <property type="evidence" value="ECO:0007669"/>
    <property type="project" value="TreeGrafter"/>
</dbReference>
<accession>A0A239WAJ8</accession>
<evidence type="ECO:0000313" key="14">
    <source>
        <dbReference type="Proteomes" id="UP000215332"/>
    </source>
</evidence>
<feature type="transmembrane region" description="Helical" evidence="12">
    <location>
        <begin position="91"/>
        <end position="115"/>
    </location>
</feature>